<keyword evidence="2" id="KW-1185">Reference proteome</keyword>
<protein>
    <submittedName>
        <fullName evidence="1">Uncharacterized protein</fullName>
    </submittedName>
</protein>
<evidence type="ECO:0000313" key="1">
    <source>
        <dbReference type="EMBL" id="GBN63183.1"/>
    </source>
</evidence>
<reference evidence="1 2" key="1">
    <citation type="journal article" date="2019" name="Sci. Rep.">
        <title>Orb-weaving spider Araneus ventricosus genome elucidates the spidroin gene catalogue.</title>
        <authorList>
            <person name="Kono N."/>
            <person name="Nakamura H."/>
            <person name="Ohtoshi R."/>
            <person name="Moran D.A.P."/>
            <person name="Shinohara A."/>
            <person name="Yoshida Y."/>
            <person name="Fujiwara M."/>
            <person name="Mori M."/>
            <person name="Tomita M."/>
            <person name="Arakawa K."/>
        </authorList>
    </citation>
    <scope>NUCLEOTIDE SEQUENCE [LARGE SCALE GENOMIC DNA]</scope>
</reference>
<dbReference type="AlphaFoldDB" id="A0A4Y2QIQ1"/>
<gene>
    <name evidence="1" type="ORF">AVEN_153146_1</name>
</gene>
<name>A0A4Y2QIQ1_ARAVE</name>
<dbReference type="Proteomes" id="UP000499080">
    <property type="component" value="Unassembled WGS sequence"/>
</dbReference>
<proteinExistence type="predicted"/>
<dbReference type="EMBL" id="BGPR01013985">
    <property type="protein sequence ID" value="GBN63183.1"/>
    <property type="molecule type" value="Genomic_DNA"/>
</dbReference>
<evidence type="ECO:0000313" key="2">
    <source>
        <dbReference type="Proteomes" id="UP000499080"/>
    </source>
</evidence>
<sequence length="94" mass="10949">MSLELDADTAIEFQGLLLHKRSFLLEDPLFAFHFSSLESTFNIVQTSVLDQKPMRLHSAHLHGDSLHSIIWRELITWYLTSRFREKTSMVTEVS</sequence>
<accession>A0A4Y2QIQ1</accession>
<comment type="caution">
    <text evidence="1">The sequence shown here is derived from an EMBL/GenBank/DDBJ whole genome shotgun (WGS) entry which is preliminary data.</text>
</comment>
<organism evidence="1 2">
    <name type="scientific">Araneus ventricosus</name>
    <name type="common">Orbweaver spider</name>
    <name type="synonym">Epeira ventricosa</name>
    <dbReference type="NCBI Taxonomy" id="182803"/>
    <lineage>
        <taxon>Eukaryota</taxon>
        <taxon>Metazoa</taxon>
        <taxon>Ecdysozoa</taxon>
        <taxon>Arthropoda</taxon>
        <taxon>Chelicerata</taxon>
        <taxon>Arachnida</taxon>
        <taxon>Araneae</taxon>
        <taxon>Araneomorphae</taxon>
        <taxon>Entelegynae</taxon>
        <taxon>Araneoidea</taxon>
        <taxon>Araneidae</taxon>
        <taxon>Araneus</taxon>
    </lineage>
</organism>